<reference evidence="2" key="1">
    <citation type="journal article" date="2014" name="PLoS ONE">
        <title>Transcriptome-Based Identification of ABC Transporters in the Western Tarnished Plant Bug Lygus hesperus.</title>
        <authorList>
            <person name="Hull J.J."/>
            <person name="Chaney K."/>
            <person name="Geib S.M."/>
            <person name="Fabrick J.A."/>
            <person name="Brent C.S."/>
            <person name="Walsh D."/>
            <person name="Lavine L.C."/>
        </authorList>
    </citation>
    <scope>NUCLEOTIDE SEQUENCE</scope>
</reference>
<feature type="domain" description="Reverse transcriptase" evidence="1">
    <location>
        <begin position="1"/>
        <end position="129"/>
    </location>
</feature>
<keyword evidence="2" id="KW-0808">Transferase</keyword>
<feature type="non-terminal residue" evidence="2">
    <location>
        <position position="129"/>
    </location>
</feature>
<keyword evidence="2" id="KW-0548">Nucleotidyltransferase</keyword>
<dbReference type="InterPro" id="IPR000477">
    <property type="entry name" value="RT_dom"/>
</dbReference>
<organism evidence="2">
    <name type="scientific">Lygus hesperus</name>
    <name type="common">Western plant bug</name>
    <dbReference type="NCBI Taxonomy" id="30085"/>
    <lineage>
        <taxon>Eukaryota</taxon>
        <taxon>Metazoa</taxon>
        <taxon>Ecdysozoa</taxon>
        <taxon>Arthropoda</taxon>
        <taxon>Hexapoda</taxon>
        <taxon>Insecta</taxon>
        <taxon>Pterygota</taxon>
        <taxon>Neoptera</taxon>
        <taxon>Paraneoptera</taxon>
        <taxon>Hemiptera</taxon>
        <taxon>Heteroptera</taxon>
        <taxon>Panheteroptera</taxon>
        <taxon>Cimicomorpha</taxon>
        <taxon>Miridae</taxon>
        <taxon>Mirini</taxon>
        <taxon>Lygus</taxon>
    </lineage>
</organism>
<dbReference type="PROSITE" id="PS50878">
    <property type="entry name" value="RT_POL"/>
    <property type="match status" value="1"/>
</dbReference>
<dbReference type="AlphaFoldDB" id="A0A0A9W1F5"/>
<sequence length="129" mass="14165">EFLESNGVINDEQHGFRRGRSTVSLMISLMERISAGLEAGLSLRACMCDLSKAFELVPHCILLQKLEYYGIRGLPLKLLESYLTGRSQRVEVQGVQSACYGVPCGVPQGSILGPLLFIIFLNDLGKYVG</sequence>
<feature type="non-terminal residue" evidence="2">
    <location>
        <position position="1"/>
    </location>
</feature>
<evidence type="ECO:0000259" key="1">
    <source>
        <dbReference type="PROSITE" id="PS50878"/>
    </source>
</evidence>
<dbReference type="EMBL" id="GBHO01044914">
    <property type="protein sequence ID" value="JAF98689.1"/>
    <property type="molecule type" value="Transcribed_RNA"/>
</dbReference>
<reference evidence="2" key="2">
    <citation type="submission" date="2014-07" db="EMBL/GenBank/DDBJ databases">
        <authorList>
            <person name="Hull J."/>
        </authorList>
    </citation>
    <scope>NUCLEOTIDE SEQUENCE</scope>
</reference>
<proteinExistence type="predicted"/>
<accession>A0A0A9W1F5</accession>
<dbReference type="Pfam" id="PF00078">
    <property type="entry name" value="RVT_1"/>
    <property type="match status" value="1"/>
</dbReference>
<dbReference type="GO" id="GO:0003964">
    <property type="term" value="F:RNA-directed DNA polymerase activity"/>
    <property type="evidence" value="ECO:0007669"/>
    <property type="project" value="UniProtKB-KW"/>
</dbReference>
<protein>
    <submittedName>
        <fullName evidence="2">Putative RNA-directed DNA polymerase from transposon X-element</fullName>
    </submittedName>
</protein>
<gene>
    <name evidence="2" type="ORF">CM83_105564</name>
</gene>
<evidence type="ECO:0000313" key="2">
    <source>
        <dbReference type="EMBL" id="JAF98689.1"/>
    </source>
</evidence>
<dbReference type="PANTHER" id="PTHR33332">
    <property type="entry name" value="REVERSE TRANSCRIPTASE DOMAIN-CONTAINING PROTEIN"/>
    <property type="match status" value="1"/>
</dbReference>
<name>A0A0A9W1F5_LYGHE</name>
<keyword evidence="2" id="KW-0695">RNA-directed DNA polymerase</keyword>